<keyword evidence="3" id="KW-1185">Reference proteome</keyword>
<name>A0A4R4DQK2_9BACT</name>
<dbReference type="AlphaFoldDB" id="A0A4R4DQK2"/>
<dbReference type="OrthoDB" id="1120100at2"/>
<evidence type="ECO:0000256" key="1">
    <source>
        <dbReference type="SAM" id="MobiDB-lite"/>
    </source>
</evidence>
<sequence length="122" mass="13700">MANNQPRIKIPGNVGEKIALGKKIFKKHGDDGADSPLRSIQDFNWDRMGPKMAPAAEWHDKAEFHRKEAEKAYRERDQLLGDIDGAITASRDVLKGVHKKNPKRLGDWGFEVDDTPKKKPGA</sequence>
<protein>
    <submittedName>
        <fullName evidence="2">Uncharacterized protein</fullName>
    </submittedName>
</protein>
<dbReference type="Proteomes" id="UP000295164">
    <property type="component" value="Unassembled WGS sequence"/>
</dbReference>
<evidence type="ECO:0000313" key="2">
    <source>
        <dbReference type="EMBL" id="TCZ64291.1"/>
    </source>
</evidence>
<comment type="caution">
    <text evidence="2">The sequence shown here is derived from an EMBL/GenBank/DDBJ whole genome shotgun (WGS) entry which is preliminary data.</text>
</comment>
<proteinExistence type="predicted"/>
<accession>A0A4R4DQK2</accession>
<gene>
    <name evidence="2" type="ORF">E0486_18210</name>
</gene>
<organism evidence="2 3">
    <name type="scientific">Flaviaesturariibacter aridisoli</name>
    <dbReference type="NCBI Taxonomy" id="2545761"/>
    <lineage>
        <taxon>Bacteria</taxon>
        <taxon>Pseudomonadati</taxon>
        <taxon>Bacteroidota</taxon>
        <taxon>Chitinophagia</taxon>
        <taxon>Chitinophagales</taxon>
        <taxon>Chitinophagaceae</taxon>
        <taxon>Flaviaestuariibacter</taxon>
    </lineage>
</organism>
<dbReference type="RefSeq" id="WP_131854439.1">
    <property type="nucleotide sequence ID" value="NZ_SKFH01000063.1"/>
</dbReference>
<feature type="region of interest" description="Disordered" evidence="1">
    <location>
        <begin position="94"/>
        <end position="122"/>
    </location>
</feature>
<reference evidence="2 3" key="1">
    <citation type="submission" date="2019-03" db="EMBL/GenBank/DDBJ databases">
        <authorList>
            <person name="Kim M.K.M."/>
        </authorList>
    </citation>
    <scope>NUCLEOTIDE SEQUENCE [LARGE SCALE GENOMIC DNA]</scope>
    <source>
        <strain evidence="2 3">17J68-15</strain>
    </source>
</reference>
<evidence type="ECO:0000313" key="3">
    <source>
        <dbReference type="Proteomes" id="UP000295164"/>
    </source>
</evidence>
<dbReference type="EMBL" id="SKFH01000063">
    <property type="protein sequence ID" value="TCZ64291.1"/>
    <property type="molecule type" value="Genomic_DNA"/>
</dbReference>